<comment type="subcellular location">
    <subcellularLocation>
        <location evidence="1">Cell membrane</location>
        <topology evidence="1">Multi-pass membrane protein</topology>
    </subcellularLocation>
</comment>
<keyword evidence="4 7" id="KW-1133">Transmembrane helix</keyword>
<feature type="transmembrane region" description="Helical" evidence="7">
    <location>
        <begin position="233"/>
        <end position="254"/>
    </location>
</feature>
<keyword evidence="2" id="KW-1003">Cell membrane</keyword>
<keyword evidence="5 7" id="KW-0472">Membrane</keyword>
<accession>A0A841ISL1</accession>
<feature type="region of interest" description="Disordered" evidence="6">
    <location>
        <begin position="300"/>
        <end position="327"/>
    </location>
</feature>
<feature type="compositionally biased region" description="Basic and acidic residues" evidence="6">
    <location>
        <begin position="311"/>
        <end position="327"/>
    </location>
</feature>
<comment type="caution">
    <text evidence="8">The sequence shown here is derived from an EMBL/GenBank/DDBJ whole genome shotgun (WGS) entry which is preliminary data.</text>
</comment>
<dbReference type="RefSeq" id="WP_184292588.1">
    <property type="nucleotide sequence ID" value="NZ_JACHJO010000009.1"/>
</dbReference>
<feature type="transmembrane region" description="Helical" evidence="7">
    <location>
        <begin position="266"/>
        <end position="285"/>
    </location>
</feature>
<feature type="transmembrane region" description="Helical" evidence="7">
    <location>
        <begin position="51"/>
        <end position="73"/>
    </location>
</feature>
<dbReference type="EMBL" id="JACHJO010000009">
    <property type="protein sequence ID" value="MBB6121122.1"/>
    <property type="molecule type" value="Genomic_DNA"/>
</dbReference>
<organism evidence="8 9">
    <name type="scientific">Nocardiopsis algeriensis</name>
    <dbReference type="NCBI Taxonomy" id="1478215"/>
    <lineage>
        <taxon>Bacteria</taxon>
        <taxon>Bacillati</taxon>
        <taxon>Actinomycetota</taxon>
        <taxon>Actinomycetes</taxon>
        <taxon>Streptosporangiales</taxon>
        <taxon>Nocardiopsidaceae</taxon>
        <taxon>Nocardiopsis</taxon>
    </lineage>
</organism>
<evidence type="ECO:0000256" key="5">
    <source>
        <dbReference type="ARBA" id="ARBA00023136"/>
    </source>
</evidence>
<evidence type="ECO:0000256" key="2">
    <source>
        <dbReference type="ARBA" id="ARBA00022475"/>
    </source>
</evidence>
<dbReference type="AlphaFoldDB" id="A0A841ISL1"/>
<dbReference type="Proteomes" id="UP000536604">
    <property type="component" value="Unassembled WGS sequence"/>
</dbReference>
<evidence type="ECO:0000313" key="9">
    <source>
        <dbReference type="Proteomes" id="UP000536604"/>
    </source>
</evidence>
<feature type="transmembrane region" description="Helical" evidence="7">
    <location>
        <begin position="155"/>
        <end position="180"/>
    </location>
</feature>
<dbReference type="PIRSF" id="PIRSF035875">
    <property type="entry name" value="RNase_BN"/>
    <property type="match status" value="1"/>
</dbReference>
<evidence type="ECO:0000256" key="4">
    <source>
        <dbReference type="ARBA" id="ARBA00022989"/>
    </source>
</evidence>
<dbReference type="PANTHER" id="PTHR30213:SF0">
    <property type="entry name" value="UPF0761 MEMBRANE PROTEIN YIHY"/>
    <property type="match status" value="1"/>
</dbReference>
<keyword evidence="3 7" id="KW-0812">Transmembrane</keyword>
<sequence length="327" mass="35288">MPEHKPTAGKVPSPRKPDGPTDVPASSWRASLRRTVGEFGKDNLTDLAAGLTYYAILSVFPALLVLVALVGMAGPEATQTMTDNISRAVPEDAGELLTTAISTLQGNQTAAGVFGLISLAVALWSASGYVAAFMRTSNIVYDIPEGRPFWKTLPLRVGITVVLVILVTLTVLGVTFTGSAAQWLGDLVGLGSTAVMVWDIAKWPVLLFMVMFMVAFLYWAAPNAKRKFRWVSPGSALAVVLWLLASAGFAFYVANFASYGNTYGSMATVIIFLVWLWISNIAILLGQEFNAEIERGRAMSEGLPGDEEPYVELRDTPDEEHASHRGK</sequence>
<dbReference type="InterPro" id="IPR017039">
    <property type="entry name" value="Virul_fac_BrkB"/>
</dbReference>
<evidence type="ECO:0000256" key="6">
    <source>
        <dbReference type="SAM" id="MobiDB-lite"/>
    </source>
</evidence>
<evidence type="ECO:0000256" key="7">
    <source>
        <dbReference type="SAM" id="Phobius"/>
    </source>
</evidence>
<gene>
    <name evidence="8" type="ORF">FHS13_003090</name>
</gene>
<keyword evidence="9" id="KW-1185">Reference proteome</keyword>
<dbReference type="NCBIfam" id="TIGR00765">
    <property type="entry name" value="yihY_not_rbn"/>
    <property type="match status" value="1"/>
</dbReference>
<feature type="transmembrane region" description="Helical" evidence="7">
    <location>
        <begin position="200"/>
        <end position="221"/>
    </location>
</feature>
<name>A0A841ISL1_9ACTN</name>
<evidence type="ECO:0000256" key="3">
    <source>
        <dbReference type="ARBA" id="ARBA00022692"/>
    </source>
</evidence>
<reference evidence="8 9" key="1">
    <citation type="submission" date="2020-08" db="EMBL/GenBank/DDBJ databases">
        <title>Genomic Encyclopedia of Type Strains, Phase III (KMG-III): the genomes of soil and plant-associated and newly described type strains.</title>
        <authorList>
            <person name="Whitman W."/>
        </authorList>
    </citation>
    <scope>NUCLEOTIDE SEQUENCE [LARGE SCALE GENOMIC DNA]</scope>
    <source>
        <strain evidence="8 9">CECT 8712</strain>
    </source>
</reference>
<feature type="transmembrane region" description="Helical" evidence="7">
    <location>
        <begin position="113"/>
        <end position="134"/>
    </location>
</feature>
<evidence type="ECO:0000256" key="1">
    <source>
        <dbReference type="ARBA" id="ARBA00004651"/>
    </source>
</evidence>
<dbReference type="PANTHER" id="PTHR30213">
    <property type="entry name" value="INNER MEMBRANE PROTEIN YHJD"/>
    <property type="match status" value="1"/>
</dbReference>
<dbReference type="GO" id="GO:0005886">
    <property type="term" value="C:plasma membrane"/>
    <property type="evidence" value="ECO:0007669"/>
    <property type="project" value="UniProtKB-SubCell"/>
</dbReference>
<dbReference type="Pfam" id="PF03631">
    <property type="entry name" value="Virul_fac_BrkB"/>
    <property type="match status" value="1"/>
</dbReference>
<feature type="region of interest" description="Disordered" evidence="6">
    <location>
        <begin position="1"/>
        <end position="27"/>
    </location>
</feature>
<evidence type="ECO:0000313" key="8">
    <source>
        <dbReference type="EMBL" id="MBB6121122.1"/>
    </source>
</evidence>
<proteinExistence type="predicted"/>
<protein>
    <submittedName>
        <fullName evidence="8">Membrane protein</fullName>
    </submittedName>
</protein>